<dbReference type="AlphaFoldDB" id="A0AAW1R1A8"/>
<feature type="repeat" description="PPR" evidence="3">
    <location>
        <begin position="202"/>
        <end position="236"/>
    </location>
</feature>
<dbReference type="InterPro" id="IPR033443">
    <property type="entry name" value="PROP1-like_PPR_dom"/>
</dbReference>
<organism evidence="5 6">
    <name type="scientific">Elliptochloris bilobata</name>
    <dbReference type="NCBI Taxonomy" id="381761"/>
    <lineage>
        <taxon>Eukaryota</taxon>
        <taxon>Viridiplantae</taxon>
        <taxon>Chlorophyta</taxon>
        <taxon>core chlorophytes</taxon>
        <taxon>Trebouxiophyceae</taxon>
        <taxon>Trebouxiophyceae incertae sedis</taxon>
        <taxon>Elliptochloris clade</taxon>
        <taxon>Elliptochloris</taxon>
    </lineage>
</organism>
<evidence type="ECO:0000256" key="3">
    <source>
        <dbReference type="PROSITE-ProRule" id="PRU00708"/>
    </source>
</evidence>
<sequence length="859" mass="88841">MALATRAGLHSFLESAGTNVSTNVSARGSATFGQKPFVGHNGRGSTAVFPSAQPRNRFNAPLVSASAVLERPAGQQRLHVEPAFEVLGYAPEASGPLPPALYRLLDPANSVDLPPAHKVAAGKLDNRELDKLVGALGRSRATWRRALLLHEWLLGLGHAPDDRLCTTLIRVCAQHGQALSALNIYDWMRARVKEGGAGLCPTVFTYTAAMRAALSAGLVDRALKVWEHAEGAGCEPDCRMCTTLIEVATRKGDTLRALAMYERMRAAPPGSRLVPSVHAFTAAMRAAAEGGAWERALEVWADMDAAGCRPTGHAYAAAITACAAGGCWERAVALFDEMLEDGVRPDVVSCTALVAALGADGQWQRAERVVAWMLQAGVRPNVRTYTALVTALGNGGQWQRALDTLAAMRREGPGGHVEPNAYTYSALLKAMGEQGECGLAERVFAQLEVEALAGGAQGNDTLAPGLQGYAAVEAPAELRGDAVGDFAAGPFVGYAANLPGFEAGPRLDLGFSHFPSAWGPIVTPAGGRGAVPGGQASGAGVWQAEAFAPRALEAGAERAGRSESTRRNSFGAMPTLLAEQVLSSPSTASTSDVAALPDDLPGQSNTAAAEAAAAAAAAGQGLLGDAAAWGGRPGHRPAKGMVNEVVCGAMMLAYERSGRWSQALGMLQRAERLGIAPNTIMLNTALSALAKAGRPADAAALFARIPAPDAASFETLLAAHGLAGQPLQAEAVFAALREAGWLARDYAFCGLVAAHSLAGDARAALGVRGRMRAAGVLPSVHVYNALIAACERAHLWDKGLELGRELTLSGLEPNTVTRQLLSAIGRGGVACVGDAHLAVTALTAAVAAAGSLAMRSGLF</sequence>
<dbReference type="Pfam" id="PF13812">
    <property type="entry name" value="PPR_3"/>
    <property type="match status" value="2"/>
</dbReference>
<keyword evidence="6" id="KW-1185">Reference proteome</keyword>
<feature type="repeat" description="PPR" evidence="3">
    <location>
        <begin position="381"/>
        <end position="415"/>
    </location>
</feature>
<evidence type="ECO:0000313" key="6">
    <source>
        <dbReference type="Proteomes" id="UP001445335"/>
    </source>
</evidence>
<dbReference type="Proteomes" id="UP001445335">
    <property type="component" value="Unassembled WGS sequence"/>
</dbReference>
<dbReference type="NCBIfam" id="TIGR00756">
    <property type="entry name" value="PPR"/>
    <property type="match status" value="2"/>
</dbReference>
<dbReference type="InterPro" id="IPR002885">
    <property type="entry name" value="PPR_rpt"/>
</dbReference>
<evidence type="ECO:0000259" key="4">
    <source>
        <dbReference type="Pfam" id="PF17177"/>
    </source>
</evidence>
<evidence type="ECO:0000256" key="1">
    <source>
        <dbReference type="ARBA" id="ARBA00007626"/>
    </source>
</evidence>
<dbReference type="PANTHER" id="PTHR47447">
    <property type="entry name" value="OS03G0856100 PROTEIN"/>
    <property type="match status" value="1"/>
</dbReference>
<dbReference type="PANTHER" id="PTHR47447:SF17">
    <property type="entry name" value="OS12G0638900 PROTEIN"/>
    <property type="match status" value="1"/>
</dbReference>
<dbReference type="InterPro" id="IPR011990">
    <property type="entry name" value="TPR-like_helical_dom_sf"/>
</dbReference>
<dbReference type="EMBL" id="JALJOU010000058">
    <property type="protein sequence ID" value="KAK9827398.1"/>
    <property type="molecule type" value="Genomic_DNA"/>
</dbReference>
<reference evidence="5 6" key="1">
    <citation type="journal article" date="2024" name="Nat. Commun.">
        <title>Phylogenomics reveals the evolutionary origins of lichenization in chlorophyte algae.</title>
        <authorList>
            <person name="Puginier C."/>
            <person name="Libourel C."/>
            <person name="Otte J."/>
            <person name="Skaloud P."/>
            <person name="Haon M."/>
            <person name="Grisel S."/>
            <person name="Petersen M."/>
            <person name="Berrin J.G."/>
            <person name="Delaux P.M."/>
            <person name="Dal Grande F."/>
            <person name="Keller J."/>
        </authorList>
    </citation>
    <scope>NUCLEOTIDE SEQUENCE [LARGE SCALE GENOMIC DNA]</scope>
    <source>
        <strain evidence="5 6">SAG 245.80</strain>
    </source>
</reference>
<proteinExistence type="inferred from homology"/>
<feature type="repeat" description="PPR" evidence="3">
    <location>
        <begin position="276"/>
        <end position="310"/>
    </location>
</feature>
<name>A0AAW1R1A8_9CHLO</name>
<dbReference type="Pfam" id="PF17177">
    <property type="entry name" value="PPR_long"/>
    <property type="match status" value="1"/>
</dbReference>
<feature type="domain" description="PROP1-like PPR" evidence="4">
    <location>
        <begin position="168"/>
        <end position="326"/>
    </location>
</feature>
<comment type="caution">
    <text evidence="5">The sequence shown here is derived from an EMBL/GenBank/DDBJ whole genome shotgun (WGS) entry which is preliminary data.</text>
</comment>
<accession>A0AAW1R1A8</accession>
<protein>
    <recommendedName>
        <fullName evidence="4">PROP1-like PPR domain-containing protein</fullName>
    </recommendedName>
</protein>
<feature type="repeat" description="PPR" evidence="3">
    <location>
        <begin position="346"/>
        <end position="380"/>
    </location>
</feature>
<evidence type="ECO:0000313" key="5">
    <source>
        <dbReference type="EMBL" id="KAK9827398.1"/>
    </source>
</evidence>
<evidence type="ECO:0000256" key="2">
    <source>
        <dbReference type="ARBA" id="ARBA00022737"/>
    </source>
</evidence>
<feature type="repeat" description="PPR" evidence="3">
    <location>
        <begin position="311"/>
        <end position="345"/>
    </location>
</feature>
<keyword evidence="2" id="KW-0677">Repeat</keyword>
<feature type="repeat" description="PPR" evidence="3">
    <location>
        <begin position="779"/>
        <end position="813"/>
    </location>
</feature>
<feature type="repeat" description="PPR" evidence="3">
    <location>
        <begin position="643"/>
        <end position="677"/>
    </location>
</feature>
<gene>
    <name evidence="5" type="ORF">WJX81_006751</name>
</gene>
<dbReference type="Pfam" id="PF01535">
    <property type="entry name" value="PPR"/>
    <property type="match status" value="1"/>
</dbReference>
<dbReference type="PROSITE" id="PS51375">
    <property type="entry name" value="PPR"/>
    <property type="match status" value="7"/>
</dbReference>
<comment type="similarity">
    <text evidence="1">Belongs to the PPR family. P subfamily.</text>
</comment>
<dbReference type="Gene3D" id="1.25.40.10">
    <property type="entry name" value="Tetratricopeptide repeat domain"/>
    <property type="match status" value="5"/>
</dbReference>